<dbReference type="Ensembl" id="ENSECAT00000071696.2">
    <property type="protein sequence ID" value="ENSECAP00000046887.2"/>
    <property type="gene ID" value="ENSECAG00000012940.4"/>
</dbReference>
<organism evidence="16 17">
    <name type="scientific">Equus caballus</name>
    <name type="common">Horse</name>
    <dbReference type="NCBI Taxonomy" id="9796"/>
    <lineage>
        <taxon>Eukaryota</taxon>
        <taxon>Metazoa</taxon>
        <taxon>Chordata</taxon>
        <taxon>Craniata</taxon>
        <taxon>Vertebrata</taxon>
        <taxon>Euteleostomi</taxon>
        <taxon>Mammalia</taxon>
        <taxon>Eutheria</taxon>
        <taxon>Laurasiatheria</taxon>
        <taxon>Perissodactyla</taxon>
        <taxon>Equidae</taxon>
        <taxon>Equus</taxon>
    </lineage>
</organism>
<feature type="compositionally biased region" description="Polar residues" evidence="13">
    <location>
        <begin position="661"/>
        <end position="670"/>
    </location>
</feature>
<dbReference type="PROSITE" id="PS00941">
    <property type="entry name" value="CARBOXYLESTERASE_B_2"/>
    <property type="match status" value="1"/>
</dbReference>
<dbReference type="FunFam" id="3.40.50.1820:FF:000001">
    <property type="entry name" value="Neuroligin 3 isoform"/>
    <property type="match status" value="1"/>
</dbReference>
<evidence type="ECO:0000256" key="1">
    <source>
        <dbReference type="ARBA" id="ARBA00004251"/>
    </source>
</evidence>
<dbReference type="InterPro" id="IPR051093">
    <property type="entry name" value="Neuroligin/BSAL"/>
</dbReference>
<comment type="subcellular location">
    <subcellularLocation>
        <location evidence="1">Cell membrane</location>
        <topology evidence="1">Single-pass type I membrane protein</topology>
    </subcellularLocation>
    <subcellularLocation>
        <location evidence="12">Synapse</location>
    </subcellularLocation>
</comment>
<dbReference type="GO" id="GO:0005886">
    <property type="term" value="C:plasma membrane"/>
    <property type="evidence" value="ECO:0007669"/>
    <property type="project" value="UniProtKB-SubCell"/>
</dbReference>
<feature type="compositionally biased region" description="Basic residues" evidence="13">
    <location>
        <begin position="831"/>
        <end position="843"/>
    </location>
</feature>
<keyword evidence="4 14" id="KW-0812">Transmembrane</keyword>
<evidence type="ECO:0000256" key="11">
    <source>
        <dbReference type="ARBA" id="ARBA00023180"/>
    </source>
</evidence>
<dbReference type="CTD" id="22871"/>
<dbReference type="RefSeq" id="XP_070098732.1">
    <property type="nucleotide sequence ID" value="XM_070242631.1"/>
</dbReference>
<reference evidence="16 17" key="1">
    <citation type="journal article" date="2009" name="Science">
        <title>Genome sequence, comparative analysis, and population genetics of the domestic horse.</title>
        <authorList>
            <consortium name="Broad Institute Genome Sequencing Platform"/>
            <consortium name="Broad Institute Whole Genome Assembly Team"/>
            <person name="Wade C.M."/>
            <person name="Giulotto E."/>
            <person name="Sigurdsson S."/>
            <person name="Zoli M."/>
            <person name="Gnerre S."/>
            <person name="Imsland F."/>
            <person name="Lear T.L."/>
            <person name="Adelson D.L."/>
            <person name="Bailey E."/>
            <person name="Bellone R.R."/>
            <person name="Bloecker H."/>
            <person name="Distl O."/>
            <person name="Edgar R.C."/>
            <person name="Garber M."/>
            <person name="Leeb T."/>
            <person name="Mauceli E."/>
            <person name="MacLeod J.N."/>
            <person name="Penedo M.C.T."/>
            <person name="Raison J.M."/>
            <person name="Sharpe T."/>
            <person name="Vogel J."/>
            <person name="Andersson L."/>
            <person name="Antczak D.F."/>
            <person name="Biagi T."/>
            <person name="Binns M.M."/>
            <person name="Chowdhary B.P."/>
            <person name="Coleman S.J."/>
            <person name="Della Valle G."/>
            <person name="Fryc S."/>
            <person name="Guerin G."/>
            <person name="Hasegawa T."/>
            <person name="Hill E.W."/>
            <person name="Jurka J."/>
            <person name="Kiialainen A."/>
            <person name="Lindgren G."/>
            <person name="Liu J."/>
            <person name="Magnani E."/>
            <person name="Mickelson J.R."/>
            <person name="Murray J."/>
            <person name="Nergadze S.G."/>
            <person name="Onofrio R."/>
            <person name="Pedroni S."/>
            <person name="Piras M.F."/>
            <person name="Raudsepp T."/>
            <person name="Rocchi M."/>
            <person name="Roeed K.H."/>
            <person name="Ryder O.A."/>
            <person name="Searle S."/>
            <person name="Skow L."/>
            <person name="Swinburne J.E."/>
            <person name="Syvaenen A.C."/>
            <person name="Tozaki T."/>
            <person name="Valberg S.J."/>
            <person name="Vaudin M."/>
            <person name="White J.R."/>
            <person name="Zody M.C."/>
            <person name="Lander E.S."/>
            <person name="Lindblad-Toh K."/>
        </authorList>
    </citation>
    <scope>NUCLEOTIDE SEQUENCE [LARGE SCALE GENOMIC DNA]</scope>
    <source>
        <strain evidence="16 17">Thoroughbred</strain>
    </source>
</reference>
<evidence type="ECO:0000256" key="14">
    <source>
        <dbReference type="SAM" id="Phobius"/>
    </source>
</evidence>
<dbReference type="GeneID" id="100058013"/>
<evidence type="ECO:0000256" key="4">
    <source>
        <dbReference type="ARBA" id="ARBA00022692"/>
    </source>
</evidence>
<dbReference type="GO" id="GO:0007416">
    <property type="term" value="P:synapse assembly"/>
    <property type="evidence" value="ECO:0007669"/>
    <property type="project" value="UniProtKB-ARBA"/>
</dbReference>
<dbReference type="AlphaFoldDB" id="A0A5F5PER0"/>
<keyword evidence="8" id="KW-0770">Synapse</keyword>
<sequence length="843" mass="94205">MALPRCTWPNYVWRAVIACLVHRGLGASLTLCVLGCLLQAAHVLSQKLDDADPLVTTNFGKIRGIKKELNNEILGPVIQFLGVPYAAPPTGEHRFQPPEPPSPWSDIRNATQFAPVCPQNIIDGRLPEVMLPVWFTNNLDVVSSYVQDQSEDCLYLNIYVPTEDVKRISKECARKPGKKICRKGDIRDSGGPKPVMVYIHGGSYMEGTGNLYDGSVLASYGNVIVITVNYRLGVLGFLSTGDQAAKGNYGLLDLIQALRWTSENIGFFGGDPLRITVFGSGAGGSCVNLLTLSHYSEGNRWSNSTKGLFQRAIAQSGTALSSWAVSFQPAKYARMLATKVGCNVSDTVELVECLQKKPYKELVDQDIQPARYHIAFGPVIDGDVIPDDPQILMEQGEFLNYDIMLGVNQGEGLKFVENIVDSDDGISASDFDFAVSNFVDNLYGYPEGKDVLRETIKFMYTDWADRHNPETRRKTLLALFTDHQWVAPAVATADLHSNFGSPTYFYAFYHHCQTDQVPAWADAAHGDEVPYVLGIPMIGPTELFPCNFSKNDVMLSAVVMTYWTNFAKTGDPNQPVPQDTKFIHTKPNRFEEVAWTRYSQKDQLYLHIGLKPRVKEHYRANKVNLWLELVPHLHNLNDISQYTSTTTKVPSTDITFRPTRKNSVPVTSAFPTAKQDDPKQQPSPFSVDQRDYSTELSVTIAVGASLLFLNILAFAALYYKKDKRRHDVHRRCSPQRTTTNDLTHAQEEEIMSLQMKHTDLDHECESIHPHEVVLRTACPPDYTLAMRRSPDDVPLMTPNTITMIPNTIPGIQPLHTFNTFTGGQNNTLPHPHPHPHSHSTTRV</sequence>
<evidence type="ECO:0000256" key="2">
    <source>
        <dbReference type="ARBA" id="ARBA00005964"/>
    </source>
</evidence>
<protein>
    <submittedName>
        <fullName evidence="16">Neuroligin 1</fullName>
    </submittedName>
</protein>
<keyword evidence="3" id="KW-1003">Cell membrane</keyword>
<dbReference type="GO" id="GO:0042043">
    <property type="term" value="F:neurexin family protein binding"/>
    <property type="evidence" value="ECO:0007669"/>
    <property type="project" value="InterPro"/>
</dbReference>
<dbReference type="Proteomes" id="UP000002281">
    <property type="component" value="Chromosome 19"/>
</dbReference>
<dbReference type="GO" id="GO:0045202">
    <property type="term" value="C:synapse"/>
    <property type="evidence" value="ECO:0007669"/>
    <property type="project" value="UniProtKB-SubCell"/>
</dbReference>
<dbReference type="VGNC" id="VGNC:57090">
    <property type="gene designation" value="NLGN1"/>
</dbReference>
<keyword evidence="17" id="KW-1185">Reference proteome</keyword>
<name>A0A5F5PER0_HORSE</name>
<reference evidence="16" key="2">
    <citation type="submission" date="2025-08" db="UniProtKB">
        <authorList>
            <consortium name="Ensembl"/>
        </authorList>
    </citation>
    <scope>IDENTIFICATION</scope>
    <source>
        <strain evidence="16">Thoroughbred</strain>
    </source>
</reference>
<evidence type="ECO:0000313" key="16">
    <source>
        <dbReference type="Ensembl" id="ENSECAP00000046887.2"/>
    </source>
</evidence>
<dbReference type="Pfam" id="PF00135">
    <property type="entry name" value="COesterase"/>
    <property type="match status" value="1"/>
</dbReference>
<evidence type="ECO:0000313" key="17">
    <source>
        <dbReference type="Proteomes" id="UP000002281"/>
    </source>
</evidence>
<dbReference type="Gene3D" id="3.40.50.1820">
    <property type="entry name" value="alpha/beta hydrolase"/>
    <property type="match status" value="1"/>
</dbReference>
<evidence type="ECO:0000256" key="6">
    <source>
        <dbReference type="ARBA" id="ARBA00022889"/>
    </source>
</evidence>
<proteinExistence type="inferred from homology"/>
<evidence type="ECO:0000256" key="7">
    <source>
        <dbReference type="ARBA" id="ARBA00022989"/>
    </source>
</evidence>
<evidence type="ECO:0000256" key="12">
    <source>
        <dbReference type="ARBA" id="ARBA00034103"/>
    </source>
</evidence>
<dbReference type="InterPro" id="IPR029058">
    <property type="entry name" value="AB_hydrolase_fold"/>
</dbReference>
<dbReference type="InterPro" id="IPR000460">
    <property type="entry name" value="Nlgn"/>
</dbReference>
<dbReference type="PANTHER" id="PTHR43903">
    <property type="entry name" value="NEUROLIGIN"/>
    <property type="match status" value="1"/>
</dbReference>
<keyword evidence="11" id="KW-0325">Glycoprotein</keyword>
<keyword evidence="6" id="KW-0130">Cell adhesion</keyword>
<keyword evidence="5" id="KW-0732">Signal</keyword>
<dbReference type="FunCoup" id="A0A5F5PER0">
    <property type="interactions" value="799"/>
</dbReference>
<dbReference type="PaxDb" id="9796-ENSECAP00000046887"/>
<evidence type="ECO:0000256" key="9">
    <source>
        <dbReference type="ARBA" id="ARBA00023136"/>
    </source>
</evidence>
<keyword evidence="9 14" id="KW-0472">Membrane</keyword>
<feature type="domain" description="Carboxylesterase type B" evidence="15">
    <location>
        <begin position="52"/>
        <end position="626"/>
    </location>
</feature>
<reference evidence="16" key="3">
    <citation type="submission" date="2025-09" db="UniProtKB">
        <authorList>
            <consortium name="Ensembl"/>
        </authorList>
    </citation>
    <scope>IDENTIFICATION</scope>
    <source>
        <strain evidence="16">Thoroughbred</strain>
    </source>
</reference>
<dbReference type="RefSeq" id="XP_070098734.1">
    <property type="nucleotide sequence ID" value="XM_070242633.1"/>
</dbReference>
<feature type="transmembrane region" description="Helical" evidence="14">
    <location>
        <begin position="696"/>
        <end position="719"/>
    </location>
</feature>
<feature type="region of interest" description="Disordered" evidence="13">
    <location>
        <begin position="650"/>
        <end position="688"/>
    </location>
</feature>
<dbReference type="InParanoid" id="A0A5F5PER0"/>
<dbReference type="Bgee" id="ENSECAG00000012940">
    <property type="expression patterns" value="Expressed in brainstem and 11 other cell types or tissues"/>
</dbReference>
<evidence type="ECO:0000256" key="5">
    <source>
        <dbReference type="ARBA" id="ARBA00022729"/>
    </source>
</evidence>
<feature type="region of interest" description="Disordered" evidence="13">
    <location>
        <begin position="822"/>
        <end position="843"/>
    </location>
</feature>
<evidence type="ECO:0000259" key="15">
    <source>
        <dbReference type="Pfam" id="PF00135"/>
    </source>
</evidence>
<accession>A0A5F5PER0</accession>
<dbReference type="SUPFAM" id="SSF53474">
    <property type="entry name" value="alpha/beta-Hydrolases"/>
    <property type="match status" value="1"/>
</dbReference>
<dbReference type="InterPro" id="IPR002018">
    <property type="entry name" value="CarbesteraseB"/>
</dbReference>
<dbReference type="InterPro" id="IPR019819">
    <property type="entry name" value="Carboxylesterase_B_CS"/>
</dbReference>
<dbReference type="GO" id="GO:0007155">
    <property type="term" value="P:cell adhesion"/>
    <property type="evidence" value="ECO:0007669"/>
    <property type="project" value="UniProtKB-KW"/>
</dbReference>
<keyword evidence="10" id="KW-1015">Disulfide bond</keyword>
<keyword evidence="7 14" id="KW-1133">Transmembrane helix</keyword>
<evidence type="ECO:0000256" key="8">
    <source>
        <dbReference type="ARBA" id="ARBA00023018"/>
    </source>
</evidence>
<evidence type="ECO:0000313" key="18">
    <source>
        <dbReference type="VGNC" id="VGNC:57090"/>
    </source>
</evidence>
<evidence type="ECO:0000256" key="13">
    <source>
        <dbReference type="SAM" id="MobiDB-lite"/>
    </source>
</evidence>
<evidence type="ECO:0000256" key="10">
    <source>
        <dbReference type="ARBA" id="ARBA00023157"/>
    </source>
</evidence>
<dbReference type="STRING" id="9796.ENSECAP00000046887"/>
<comment type="similarity">
    <text evidence="2">Belongs to the type-B carboxylesterase/lipase family.</text>
</comment>
<dbReference type="RefSeq" id="XP_070098733.1">
    <property type="nucleotide sequence ID" value="XM_070242632.1"/>
</dbReference>
<evidence type="ECO:0000256" key="3">
    <source>
        <dbReference type="ARBA" id="ARBA00022475"/>
    </source>
</evidence>
<dbReference type="PRINTS" id="PR01090">
    <property type="entry name" value="NEUROLIGIN"/>
</dbReference>
<dbReference type="GeneTree" id="ENSGT00940000155789"/>
<gene>
    <name evidence="16 18" type="primary">NLGN1</name>
</gene>